<organism evidence="1 2">
    <name type="scientific">Populus trichocarpa</name>
    <name type="common">Western balsam poplar</name>
    <name type="synonym">Populus balsamifera subsp. trichocarpa</name>
    <dbReference type="NCBI Taxonomy" id="3694"/>
    <lineage>
        <taxon>Eukaryota</taxon>
        <taxon>Viridiplantae</taxon>
        <taxon>Streptophyta</taxon>
        <taxon>Embryophyta</taxon>
        <taxon>Tracheophyta</taxon>
        <taxon>Spermatophyta</taxon>
        <taxon>Magnoliopsida</taxon>
        <taxon>eudicotyledons</taxon>
        <taxon>Gunneridae</taxon>
        <taxon>Pentapetalae</taxon>
        <taxon>rosids</taxon>
        <taxon>fabids</taxon>
        <taxon>Malpighiales</taxon>
        <taxon>Salicaceae</taxon>
        <taxon>Saliceae</taxon>
        <taxon>Populus</taxon>
    </lineage>
</organism>
<evidence type="ECO:0000313" key="2">
    <source>
        <dbReference type="Proteomes" id="UP000006729"/>
    </source>
</evidence>
<protein>
    <submittedName>
        <fullName evidence="1">Uncharacterized protein</fullName>
    </submittedName>
</protein>
<reference evidence="1 2" key="1">
    <citation type="journal article" date="2006" name="Science">
        <title>The genome of black cottonwood, Populus trichocarpa (Torr. &amp; Gray).</title>
        <authorList>
            <person name="Tuskan G.A."/>
            <person name="Difazio S."/>
            <person name="Jansson S."/>
            <person name="Bohlmann J."/>
            <person name="Grigoriev I."/>
            <person name="Hellsten U."/>
            <person name="Putnam N."/>
            <person name="Ralph S."/>
            <person name="Rombauts S."/>
            <person name="Salamov A."/>
            <person name="Schein J."/>
            <person name="Sterck L."/>
            <person name="Aerts A."/>
            <person name="Bhalerao R.R."/>
            <person name="Bhalerao R.P."/>
            <person name="Blaudez D."/>
            <person name="Boerjan W."/>
            <person name="Brun A."/>
            <person name="Brunner A."/>
            <person name="Busov V."/>
            <person name="Campbell M."/>
            <person name="Carlson J."/>
            <person name="Chalot M."/>
            <person name="Chapman J."/>
            <person name="Chen G.L."/>
            <person name="Cooper D."/>
            <person name="Coutinho P.M."/>
            <person name="Couturier J."/>
            <person name="Covert S."/>
            <person name="Cronk Q."/>
            <person name="Cunningham R."/>
            <person name="Davis J."/>
            <person name="Degroeve S."/>
            <person name="Dejardin A."/>
            <person name="Depamphilis C."/>
            <person name="Detter J."/>
            <person name="Dirks B."/>
            <person name="Dubchak I."/>
            <person name="Duplessis S."/>
            <person name="Ehlting J."/>
            <person name="Ellis B."/>
            <person name="Gendler K."/>
            <person name="Goodstein D."/>
            <person name="Gribskov M."/>
            <person name="Grimwood J."/>
            <person name="Groover A."/>
            <person name="Gunter L."/>
            <person name="Hamberger B."/>
            <person name="Heinze B."/>
            <person name="Helariutta Y."/>
            <person name="Henrissat B."/>
            <person name="Holligan D."/>
            <person name="Holt R."/>
            <person name="Huang W."/>
            <person name="Islam-Faridi N."/>
            <person name="Jones S."/>
            <person name="Jones-Rhoades M."/>
            <person name="Jorgensen R."/>
            <person name="Joshi C."/>
            <person name="Kangasjarvi J."/>
            <person name="Karlsson J."/>
            <person name="Kelleher C."/>
            <person name="Kirkpatrick R."/>
            <person name="Kirst M."/>
            <person name="Kohler A."/>
            <person name="Kalluri U."/>
            <person name="Larimer F."/>
            <person name="Leebens-Mack J."/>
            <person name="Leple J.C."/>
            <person name="Locascio P."/>
            <person name="Lou Y."/>
            <person name="Lucas S."/>
            <person name="Martin F."/>
            <person name="Montanini B."/>
            <person name="Napoli C."/>
            <person name="Nelson D.R."/>
            <person name="Nelson C."/>
            <person name="Nieminen K."/>
            <person name="Nilsson O."/>
            <person name="Pereda V."/>
            <person name="Peter G."/>
            <person name="Philippe R."/>
            <person name="Pilate G."/>
            <person name="Poliakov A."/>
            <person name="Razumovskaya J."/>
            <person name="Richardson P."/>
            <person name="Rinaldi C."/>
            <person name="Ritland K."/>
            <person name="Rouze P."/>
            <person name="Ryaboy D."/>
            <person name="Schmutz J."/>
            <person name="Schrader J."/>
            <person name="Segerman B."/>
            <person name="Shin H."/>
            <person name="Siddiqui A."/>
            <person name="Sterky F."/>
            <person name="Terry A."/>
            <person name="Tsai C.J."/>
            <person name="Uberbacher E."/>
            <person name="Unneberg P."/>
            <person name="Vahala J."/>
            <person name="Wall K."/>
            <person name="Wessler S."/>
            <person name="Yang G."/>
            <person name="Yin T."/>
            <person name="Douglas C."/>
            <person name="Marra M."/>
            <person name="Sandberg G."/>
            <person name="Van de Peer Y."/>
            <person name="Rokhsar D."/>
        </authorList>
    </citation>
    <scope>NUCLEOTIDE SEQUENCE [LARGE SCALE GENOMIC DNA]</scope>
    <source>
        <strain evidence="2">cv. Nisqually</strain>
    </source>
</reference>
<sequence>MACISMRRLQVCVLREASSLKGLDNILLMLRYTETRSTLGAHFCQRKNLSILPTDVFALTM</sequence>
<dbReference type="EMBL" id="CM009308">
    <property type="protein sequence ID" value="KAI9376927.1"/>
    <property type="molecule type" value="Genomic_DNA"/>
</dbReference>
<gene>
    <name evidence="1" type="ORF">POPTR_019G001604v4</name>
</gene>
<proteinExistence type="predicted"/>
<keyword evidence="2" id="KW-1185">Reference proteome</keyword>
<dbReference type="Proteomes" id="UP000006729">
    <property type="component" value="Chromosome 19"/>
</dbReference>
<name>A0ACC0RJ32_POPTR</name>
<comment type="caution">
    <text evidence="1">The sequence shown here is derived from an EMBL/GenBank/DDBJ whole genome shotgun (WGS) entry which is preliminary data.</text>
</comment>
<accession>A0ACC0RJ32</accession>
<evidence type="ECO:0000313" key="1">
    <source>
        <dbReference type="EMBL" id="KAI9376927.1"/>
    </source>
</evidence>